<dbReference type="RefSeq" id="WP_327789123.1">
    <property type="nucleotide sequence ID" value="NZ_JARGEQ010000092.1"/>
</dbReference>
<keyword evidence="2 6" id="KW-0456">Lyase</keyword>
<dbReference type="PANTHER" id="PTHR47916:SF4">
    <property type="entry name" value="FRUCTOSE-BISPHOSPHATE ALDOLASE CLASS 1"/>
    <property type="match status" value="1"/>
</dbReference>
<dbReference type="Proteomes" id="UP001301140">
    <property type="component" value="Unassembled WGS sequence"/>
</dbReference>
<evidence type="ECO:0000313" key="7">
    <source>
        <dbReference type="Proteomes" id="UP001301140"/>
    </source>
</evidence>
<dbReference type="SMART" id="SM01133">
    <property type="entry name" value="DeoC"/>
    <property type="match status" value="1"/>
</dbReference>
<feature type="active site" description="Proton donor" evidence="5">
    <location>
        <position position="172"/>
    </location>
</feature>
<comment type="caution">
    <text evidence="6">The sequence shown here is derived from an EMBL/GenBank/DDBJ whole genome shotgun (WGS) entry which is preliminary data.</text>
</comment>
<evidence type="ECO:0000256" key="1">
    <source>
        <dbReference type="ARBA" id="ARBA00013068"/>
    </source>
</evidence>
<accession>A0AAP4D5G6</accession>
<evidence type="ECO:0000256" key="4">
    <source>
        <dbReference type="ARBA" id="ARBA00049653"/>
    </source>
</evidence>
<feature type="active site" description="Schiff-base intermediate with dihydroxyacetone-P" evidence="5">
    <location>
        <position position="205"/>
    </location>
</feature>
<gene>
    <name evidence="6" type="ORF">PZ740_09960</name>
</gene>
<dbReference type="InterPro" id="IPR002915">
    <property type="entry name" value="DeoC/FbaB/LacD_aldolase"/>
</dbReference>
<sequence length="307" mass="32377">MQLTAKVKEILSWYEGENPGVKGNLARLLMNGRLAGTGKLVILPVDQGYEHGPARSFAPNPAAYDPHYLYQLAMEAGLSGYAAPLGLLEQGADTFAGQVPTILKMNSANSLAAGGGDQAVTASVDDALRLGCVGIGFTMYPGADACYGMQEELRELSREAKSKGLATVVWSYPRGGKVSKDGETALDIVAYAAHMAALMGANIIKVKPPKALIDLDAAKATYEKAQVPMGTLPERIAHVMQAAFAGKRIVVFSGGEAKGTEGLIEEIRQIRDGGGNGSIIGRNSFQRPKAEALDLLDKVVKVYLGQA</sequence>
<evidence type="ECO:0000256" key="3">
    <source>
        <dbReference type="ARBA" id="ARBA00023270"/>
    </source>
</evidence>
<dbReference type="InterPro" id="IPR041720">
    <property type="entry name" value="FbaB-like"/>
</dbReference>
<reference evidence="6 7" key="1">
    <citation type="submission" date="2023-03" db="EMBL/GenBank/DDBJ databases">
        <title>YIM 152171 draft genome.</title>
        <authorList>
            <person name="Yang Z."/>
        </authorList>
    </citation>
    <scope>NUCLEOTIDE SEQUENCE [LARGE SCALE GENOMIC DNA]</scope>
    <source>
        <strain evidence="6 7">YIM 152171</strain>
    </source>
</reference>
<evidence type="ECO:0000256" key="2">
    <source>
        <dbReference type="ARBA" id="ARBA00023239"/>
    </source>
</evidence>
<keyword evidence="7" id="KW-1185">Reference proteome</keyword>
<dbReference type="EC" id="4.1.2.13" evidence="1"/>
<dbReference type="GO" id="GO:0006096">
    <property type="term" value="P:glycolytic process"/>
    <property type="evidence" value="ECO:0007669"/>
    <property type="project" value="UniProtKB-KW"/>
</dbReference>
<dbReference type="InterPro" id="IPR050456">
    <property type="entry name" value="DeoC/FbaB_aldolase"/>
</dbReference>
<evidence type="ECO:0000256" key="5">
    <source>
        <dbReference type="PIRSR" id="PIRSR038992-1"/>
    </source>
</evidence>
<organism evidence="6 7">
    <name type="scientific">Marinimicrococcus flavescens</name>
    <dbReference type="NCBI Taxonomy" id="3031815"/>
    <lineage>
        <taxon>Bacteria</taxon>
        <taxon>Pseudomonadati</taxon>
        <taxon>Pseudomonadota</taxon>
        <taxon>Alphaproteobacteria</taxon>
        <taxon>Geminicoccales</taxon>
        <taxon>Geminicoccaceae</taxon>
        <taxon>Marinimicrococcus</taxon>
    </lineage>
</organism>
<keyword evidence="3" id="KW-0704">Schiff base</keyword>
<dbReference type="GO" id="GO:0004332">
    <property type="term" value="F:fructose-bisphosphate aldolase activity"/>
    <property type="evidence" value="ECO:0007669"/>
    <property type="project" value="UniProtKB-EC"/>
</dbReference>
<dbReference type="SUPFAM" id="SSF51569">
    <property type="entry name" value="Aldolase"/>
    <property type="match status" value="1"/>
</dbReference>
<proteinExistence type="inferred from homology"/>
<dbReference type="Gene3D" id="3.20.20.70">
    <property type="entry name" value="Aldolase class I"/>
    <property type="match status" value="1"/>
</dbReference>
<comment type="similarity">
    <text evidence="4">Belongs to the DeoC/FbaB aldolase family. FbaB subfamily.</text>
</comment>
<dbReference type="InterPro" id="IPR013785">
    <property type="entry name" value="Aldolase_TIM"/>
</dbReference>
<dbReference type="PIRSF" id="PIRSF038992">
    <property type="entry name" value="Aldolase_Ia"/>
    <property type="match status" value="1"/>
</dbReference>
<dbReference type="NCBIfam" id="NF006704">
    <property type="entry name" value="PRK09250.1-1"/>
    <property type="match status" value="1"/>
</dbReference>
<dbReference type="EMBL" id="JARGEQ010000092">
    <property type="protein sequence ID" value="MDF1586705.1"/>
    <property type="molecule type" value="Genomic_DNA"/>
</dbReference>
<name>A0AAP4D5G6_9PROT</name>
<protein>
    <recommendedName>
        <fullName evidence="1">fructose-bisphosphate aldolase</fullName>
        <ecNumber evidence="1">4.1.2.13</ecNumber>
    </recommendedName>
</protein>
<dbReference type="PANTHER" id="PTHR47916">
    <property type="entry name" value="FRUCTOSE-BISPHOSPHATE ALDOLASE CLASS 1"/>
    <property type="match status" value="1"/>
</dbReference>
<dbReference type="Pfam" id="PF01791">
    <property type="entry name" value="DeoC"/>
    <property type="match status" value="1"/>
</dbReference>
<evidence type="ECO:0000313" key="6">
    <source>
        <dbReference type="EMBL" id="MDF1586705.1"/>
    </source>
</evidence>
<dbReference type="AlphaFoldDB" id="A0AAP4D5G6"/>